<gene>
    <name evidence="2" type="ORF">AA314_00406</name>
</gene>
<feature type="compositionally biased region" description="Low complexity" evidence="1">
    <location>
        <begin position="158"/>
        <end position="180"/>
    </location>
</feature>
<evidence type="ECO:0000313" key="3">
    <source>
        <dbReference type="Proteomes" id="UP000035579"/>
    </source>
</evidence>
<feature type="compositionally biased region" description="Low complexity" evidence="1">
    <location>
        <begin position="76"/>
        <end position="90"/>
    </location>
</feature>
<dbReference type="EMBL" id="CP011509">
    <property type="protein sequence ID" value="AKI98779.1"/>
    <property type="molecule type" value="Genomic_DNA"/>
</dbReference>
<dbReference type="Proteomes" id="UP000035579">
    <property type="component" value="Chromosome"/>
</dbReference>
<feature type="compositionally biased region" description="Polar residues" evidence="1">
    <location>
        <begin position="91"/>
        <end position="100"/>
    </location>
</feature>
<evidence type="ECO:0000313" key="2">
    <source>
        <dbReference type="EMBL" id="AKI98779.1"/>
    </source>
</evidence>
<accession>A0AAC8Q0K2</accession>
<feature type="compositionally biased region" description="Pro residues" evidence="1">
    <location>
        <begin position="181"/>
        <end position="193"/>
    </location>
</feature>
<organism evidence="2 3">
    <name type="scientific">Archangium gephyra</name>
    <dbReference type="NCBI Taxonomy" id="48"/>
    <lineage>
        <taxon>Bacteria</taxon>
        <taxon>Pseudomonadati</taxon>
        <taxon>Myxococcota</taxon>
        <taxon>Myxococcia</taxon>
        <taxon>Myxococcales</taxon>
        <taxon>Cystobacterineae</taxon>
        <taxon>Archangiaceae</taxon>
        <taxon>Archangium</taxon>
    </lineage>
</organism>
<feature type="region of interest" description="Disordered" evidence="1">
    <location>
        <begin position="158"/>
        <end position="241"/>
    </location>
</feature>
<proteinExistence type="predicted"/>
<reference evidence="2 3" key="1">
    <citation type="submission" date="2015-05" db="EMBL/GenBank/DDBJ databases">
        <title>Genome assembly of Archangium gephyra DSM 2261.</title>
        <authorList>
            <person name="Sharma G."/>
            <person name="Subramanian S."/>
        </authorList>
    </citation>
    <scope>NUCLEOTIDE SEQUENCE [LARGE SCALE GENOMIC DNA]</scope>
    <source>
        <strain evidence="2 3">DSM 2261</strain>
    </source>
</reference>
<feature type="compositionally biased region" description="Polar residues" evidence="1">
    <location>
        <begin position="1"/>
        <end position="11"/>
    </location>
</feature>
<sequence>MERLQPSSDNSNHSERPFRAWLIETLPAPGSRGRHAPPRSHRATGENTPHRAALPPCACSRRGQGGLPGGTQRRWATSSSKPRAFSSPSTRRSFWETSSRGWGRKTPPLRLLQPPVPLPQRLLDRRVLPPQPRRLPLLRCRLRVEHPLARLGRVAVAAPASSPVSTGASTVAASAPQDLTPAPPILPPRPPLLAHPSRTGPPARRTRASAATPPATPTSSATVSSRDSWRAAALTGPASPQCLPGPSALRSALRALVLRSTPFTQAQPGVLAPSPRGACPPFERRGAPLPGGEGLWVPVRLPTSQVPVTRCARVSPAPCPLSRGVRWLTAGSRSRTGTLPAPPATP</sequence>
<protein>
    <submittedName>
        <fullName evidence="2">Basic proline-rich protein</fullName>
    </submittedName>
</protein>
<name>A0AAC8Q0K2_9BACT</name>
<feature type="region of interest" description="Disordered" evidence="1">
    <location>
        <begin position="1"/>
        <end position="110"/>
    </location>
</feature>
<dbReference type="AlphaFoldDB" id="A0AAC8Q0K2"/>
<feature type="compositionally biased region" description="Basic residues" evidence="1">
    <location>
        <begin position="32"/>
        <end position="42"/>
    </location>
</feature>
<feature type="compositionally biased region" description="Low complexity" evidence="1">
    <location>
        <begin position="194"/>
        <end position="226"/>
    </location>
</feature>
<dbReference type="KEGG" id="age:AA314_00406"/>
<evidence type="ECO:0000256" key="1">
    <source>
        <dbReference type="SAM" id="MobiDB-lite"/>
    </source>
</evidence>